<evidence type="ECO:0000313" key="2">
    <source>
        <dbReference type="Proteomes" id="UP000593577"/>
    </source>
</evidence>
<protein>
    <submittedName>
        <fullName evidence="1">Uncharacterized protein</fullName>
    </submittedName>
</protein>
<gene>
    <name evidence="1" type="ORF">Goari_000452</name>
</gene>
<reference evidence="1 2" key="1">
    <citation type="journal article" date="2019" name="Genome Biol. Evol.">
        <title>Insights into the evolution of the New World diploid cottons (Gossypium, subgenus Houzingenia) based on genome sequencing.</title>
        <authorList>
            <person name="Grover C.E."/>
            <person name="Arick M.A. 2nd"/>
            <person name="Thrash A."/>
            <person name="Conover J.L."/>
            <person name="Sanders W.S."/>
            <person name="Peterson D.G."/>
            <person name="Frelichowski J.E."/>
            <person name="Scheffler J.A."/>
            <person name="Scheffler B.E."/>
            <person name="Wendel J.F."/>
        </authorList>
    </citation>
    <scope>NUCLEOTIDE SEQUENCE [LARGE SCALE GENOMIC DNA]</scope>
    <source>
        <strain evidence="1">185</strain>
        <tissue evidence="1">Leaf</tissue>
    </source>
</reference>
<comment type="caution">
    <text evidence="1">The sequence shown here is derived from an EMBL/GenBank/DDBJ whole genome shotgun (WGS) entry which is preliminary data.</text>
</comment>
<dbReference type="AlphaFoldDB" id="A0A7J8YGP3"/>
<name>A0A7J8YGP3_GOSAI</name>
<accession>A0A7J8YGP3</accession>
<dbReference type="EMBL" id="JABFAA010000013">
    <property type="protein sequence ID" value="MBA0698758.1"/>
    <property type="molecule type" value="Genomic_DNA"/>
</dbReference>
<organism evidence="1 2">
    <name type="scientific">Gossypium aridum</name>
    <name type="common">American cotton</name>
    <name type="synonym">Erioxylum aridum</name>
    <dbReference type="NCBI Taxonomy" id="34290"/>
    <lineage>
        <taxon>Eukaryota</taxon>
        <taxon>Viridiplantae</taxon>
        <taxon>Streptophyta</taxon>
        <taxon>Embryophyta</taxon>
        <taxon>Tracheophyta</taxon>
        <taxon>Spermatophyta</taxon>
        <taxon>Magnoliopsida</taxon>
        <taxon>eudicotyledons</taxon>
        <taxon>Gunneridae</taxon>
        <taxon>Pentapetalae</taxon>
        <taxon>rosids</taxon>
        <taxon>malvids</taxon>
        <taxon>Malvales</taxon>
        <taxon>Malvaceae</taxon>
        <taxon>Malvoideae</taxon>
        <taxon>Gossypium</taxon>
    </lineage>
</organism>
<proteinExistence type="predicted"/>
<keyword evidence="2" id="KW-1185">Reference proteome</keyword>
<dbReference type="Proteomes" id="UP000593577">
    <property type="component" value="Unassembled WGS sequence"/>
</dbReference>
<evidence type="ECO:0000313" key="1">
    <source>
        <dbReference type="EMBL" id="MBA0698758.1"/>
    </source>
</evidence>
<sequence length="27" mass="3149">MNVEQILNYPSQNKSLIELSTDEKIIQ</sequence>